<organism evidence="2 3">
    <name type="scientific">Inquilinus ginsengisoli</name>
    <dbReference type="NCBI Taxonomy" id="363840"/>
    <lineage>
        <taxon>Bacteria</taxon>
        <taxon>Pseudomonadati</taxon>
        <taxon>Pseudomonadota</taxon>
        <taxon>Alphaproteobacteria</taxon>
        <taxon>Rhodospirillales</taxon>
        <taxon>Rhodospirillaceae</taxon>
        <taxon>Inquilinus</taxon>
    </lineage>
</organism>
<keyword evidence="1" id="KW-0732">Signal</keyword>
<keyword evidence="3" id="KW-1185">Reference proteome</keyword>
<protein>
    <submittedName>
        <fullName evidence="2">Uncharacterized protein</fullName>
    </submittedName>
</protein>
<name>A0ABU1JPT4_9PROT</name>
<reference evidence="2 3" key="1">
    <citation type="submission" date="2023-07" db="EMBL/GenBank/DDBJ databases">
        <title>Sorghum-associated microbial communities from plants grown in Nebraska, USA.</title>
        <authorList>
            <person name="Schachtman D."/>
        </authorList>
    </citation>
    <scope>NUCLEOTIDE SEQUENCE [LARGE SCALE GENOMIC DNA]</scope>
    <source>
        <strain evidence="2 3">584</strain>
    </source>
</reference>
<feature type="chain" id="PRO_5047100523" evidence="1">
    <location>
        <begin position="30"/>
        <end position="425"/>
    </location>
</feature>
<proteinExistence type="predicted"/>
<comment type="caution">
    <text evidence="2">The sequence shown here is derived from an EMBL/GenBank/DDBJ whole genome shotgun (WGS) entry which is preliminary data.</text>
</comment>
<evidence type="ECO:0000256" key="1">
    <source>
        <dbReference type="SAM" id="SignalP"/>
    </source>
</evidence>
<evidence type="ECO:0000313" key="3">
    <source>
        <dbReference type="Proteomes" id="UP001262410"/>
    </source>
</evidence>
<dbReference type="RefSeq" id="WP_309795179.1">
    <property type="nucleotide sequence ID" value="NZ_JAVDPW010000005.1"/>
</dbReference>
<feature type="signal peptide" evidence="1">
    <location>
        <begin position="1"/>
        <end position="29"/>
    </location>
</feature>
<evidence type="ECO:0000313" key="2">
    <source>
        <dbReference type="EMBL" id="MDR6290627.1"/>
    </source>
</evidence>
<sequence>MPNLRPRSCLVAPLFALGLLLPAAPPAQAALRQAVVINGSVVDRITWSDVYGRPRSVSLKREGAPNTGHGGYAVQMTYQYVYNGVVTTKTINPTSAGDGFGYFVGHERYRKFTDGDSAPIANKIFGVDDSPLGLGFPVTSRLVPTTSNRVIMEFKLTYPKYGTIAANGFNDDTGEDSPPLGTNPALFKRYDLPVTITWYFQDGTNWPRIVTQVSLAPVPGPDRVSFDVRGPYGKMNFEGGNAPVSWVHWGDRYVFVPATAPLTRNTGWTWTRVNPGARFNALMIGGFEMGLFEPTPYATSAIRDGYSEARGKTSATFNGGHGCPFQAQKLPCDYEWPYQSSQYELPYNNPLGTTNSEKMAWGSAPYYGMSLPAVYDGVQSVPFVGFPANKVIEYQVCLVLGLQASGGLTYAAASHSPATYGCAAR</sequence>
<dbReference type="EMBL" id="JAVDPW010000005">
    <property type="protein sequence ID" value="MDR6290627.1"/>
    <property type="molecule type" value="Genomic_DNA"/>
</dbReference>
<gene>
    <name evidence="2" type="ORF">E9232_003153</name>
</gene>
<dbReference type="Proteomes" id="UP001262410">
    <property type="component" value="Unassembled WGS sequence"/>
</dbReference>
<accession>A0ABU1JPT4</accession>